<accession>A0A2T4JTJ5</accession>
<dbReference type="SUPFAM" id="SSF102588">
    <property type="entry name" value="LmbE-like"/>
    <property type="match status" value="1"/>
</dbReference>
<comment type="caution">
    <text evidence="1">The sequence shown here is derived from an EMBL/GenBank/DDBJ whole genome shotgun (WGS) entry which is preliminary data.</text>
</comment>
<dbReference type="Proteomes" id="UP000241010">
    <property type="component" value="Unassembled WGS sequence"/>
</dbReference>
<dbReference type="EMBL" id="PZKG01000059">
    <property type="protein sequence ID" value="PTE21241.1"/>
    <property type="molecule type" value="Genomic_DNA"/>
</dbReference>
<evidence type="ECO:0000313" key="2">
    <source>
        <dbReference type="Proteomes" id="UP000241010"/>
    </source>
</evidence>
<reference evidence="1 2" key="1">
    <citation type="submission" date="2018-03" db="EMBL/GenBank/DDBJ databases">
        <title>Cereibacter changlensis.</title>
        <authorList>
            <person name="Meyer T.E."/>
            <person name="Miller S."/>
            <person name="Lodha T."/>
            <person name="Gandham S."/>
            <person name="Chintalapati S."/>
            <person name="Chintalapati V.R."/>
        </authorList>
    </citation>
    <scope>NUCLEOTIDE SEQUENCE [LARGE SCALE GENOMIC DNA]</scope>
    <source>
        <strain evidence="1 2">JA139</strain>
    </source>
</reference>
<dbReference type="RefSeq" id="WP_107664402.1">
    <property type="nucleotide sequence ID" value="NZ_PZKG01000059.1"/>
</dbReference>
<dbReference type="Pfam" id="PF02585">
    <property type="entry name" value="PIG-L"/>
    <property type="match status" value="1"/>
</dbReference>
<organism evidence="1 2">
    <name type="scientific">Cereibacter changlensis JA139</name>
    <dbReference type="NCBI Taxonomy" id="1188249"/>
    <lineage>
        <taxon>Bacteria</taxon>
        <taxon>Pseudomonadati</taxon>
        <taxon>Pseudomonadota</taxon>
        <taxon>Alphaproteobacteria</taxon>
        <taxon>Rhodobacterales</taxon>
        <taxon>Paracoccaceae</taxon>
        <taxon>Cereibacter</taxon>
    </lineage>
</organism>
<sequence>MNDHARLAAREASPALMRLHRALSRLGSVVTVMNTGAHPDDEQNGMLAWFRLGLGMRVIVACSTRGEGGQNILGPERGGLLGVLRSREMEESARVIDADVIWLGHGPADPVHDFGFSKDGDATFLRWGEERTLERLVRAYRSARPDIVIPTFLDVPGQHGHHRAMTRAAETALALAADPAAFPDHAAEGLAPWRVAKFYLPAWSGGGATYDDALPPPPATLTVRMPGREPFTGAPYAEIGEWSRKRHASQGMGRWRDAPASEIALHLLGGAAEETILDALPATLAALAAMEGAQAPLTAAAAAIDTATAAFPDRAAILVALADADRLLEAAEAASDPAFRAAHGHRLSRKRREVQAAMAEAAGLGLMARATPAELAPGQSGEIRVILPEPFTPTFPLRLVPHLPEGVTAEPVEAQAPGALTLPVTAAADAPFSPQFFADWQPTGGNGQSWLELFTTLAGRAIRWSVDLEEPLRILPAASVEPRPDAFLLPLDRVAPLQATLSDPEGAVGFTPPEGWQLTRDGAKLTLTPPAAPAPGLTRIPATLSGRPAARIRRASLPHVGGIAFREPAELRVLALDLKLPEGARVAYVGSGDSVGLWLHRMGVDVTILDRIEPGMEFQGFTTVLIGVVAVARPDLAAAVPALHRFVEAGGHLVTLYQRPDQGWLPGVSPRPLTVGTPSLRWRVTDPEAPVTLLEPDHPLLAGPNRIGPADFAGWNKERGIYFAADWDAAYLPLLSMADPGEAQLTGALVSGRIGGGRHSHVALVLHHQLDALVPGAFRLMANLVQPAG</sequence>
<proteinExistence type="predicted"/>
<keyword evidence="2" id="KW-1185">Reference proteome</keyword>
<dbReference type="SUPFAM" id="SSF52317">
    <property type="entry name" value="Class I glutamine amidotransferase-like"/>
    <property type="match status" value="1"/>
</dbReference>
<protein>
    <submittedName>
        <fullName evidence="1">PIG-L domain-containing protein</fullName>
    </submittedName>
</protein>
<gene>
    <name evidence="1" type="ORF">C5F48_13360</name>
</gene>
<dbReference type="InterPro" id="IPR024078">
    <property type="entry name" value="LmbE-like_dom_sf"/>
</dbReference>
<dbReference type="AlphaFoldDB" id="A0A2T4JTJ5"/>
<dbReference type="Gene3D" id="3.40.50.10320">
    <property type="entry name" value="LmbE-like"/>
    <property type="match status" value="1"/>
</dbReference>
<dbReference type="OrthoDB" id="9759749at2"/>
<evidence type="ECO:0000313" key="1">
    <source>
        <dbReference type="EMBL" id="PTE21241.1"/>
    </source>
</evidence>
<name>A0A2T4JTJ5_9RHOB</name>
<dbReference type="InterPro" id="IPR029062">
    <property type="entry name" value="Class_I_gatase-like"/>
</dbReference>
<dbReference type="InterPro" id="IPR003737">
    <property type="entry name" value="GlcNAc_PI_deacetylase-related"/>
</dbReference>